<feature type="region of interest" description="Disordered" evidence="1">
    <location>
        <begin position="42"/>
        <end position="104"/>
    </location>
</feature>
<proteinExistence type="predicted"/>
<reference evidence="2" key="1">
    <citation type="submission" date="2020-08" db="EMBL/GenBank/DDBJ databases">
        <title>Multicomponent nature underlies the extraordinary mechanical properties of spider dragline silk.</title>
        <authorList>
            <person name="Kono N."/>
            <person name="Nakamura H."/>
            <person name="Mori M."/>
            <person name="Yoshida Y."/>
            <person name="Ohtoshi R."/>
            <person name="Malay A.D."/>
            <person name="Moran D.A.P."/>
            <person name="Tomita M."/>
            <person name="Numata K."/>
            <person name="Arakawa K."/>
        </authorList>
    </citation>
    <scope>NUCLEOTIDE SEQUENCE</scope>
</reference>
<sequence>MACTVIITANNSITTAGSATAPQSASYVPAATSLETAMQTPAKGAICGDPHPANFSGHARNPLNIKATKPPTTNVWEESKKELQDNKAPQPQIVSQHSTQINNN</sequence>
<evidence type="ECO:0000256" key="1">
    <source>
        <dbReference type="SAM" id="MobiDB-lite"/>
    </source>
</evidence>
<dbReference type="AlphaFoldDB" id="A0A8X6N4E9"/>
<dbReference type="EMBL" id="BMAW01054025">
    <property type="protein sequence ID" value="GFS94071.1"/>
    <property type="molecule type" value="Genomic_DNA"/>
</dbReference>
<gene>
    <name evidence="2" type="ORF">NPIL_636131</name>
</gene>
<evidence type="ECO:0000313" key="2">
    <source>
        <dbReference type="EMBL" id="GFS94071.1"/>
    </source>
</evidence>
<comment type="caution">
    <text evidence="2">The sequence shown here is derived from an EMBL/GenBank/DDBJ whole genome shotgun (WGS) entry which is preliminary data.</text>
</comment>
<name>A0A8X6N4E9_NEPPI</name>
<organism evidence="2 3">
    <name type="scientific">Nephila pilipes</name>
    <name type="common">Giant wood spider</name>
    <name type="synonym">Nephila maculata</name>
    <dbReference type="NCBI Taxonomy" id="299642"/>
    <lineage>
        <taxon>Eukaryota</taxon>
        <taxon>Metazoa</taxon>
        <taxon>Ecdysozoa</taxon>
        <taxon>Arthropoda</taxon>
        <taxon>Chelicerata</taxon>
        <taxon>Arachnida</taxon>
        <taxon>Araneae</taxon>
        <taxon>Araneomorphae</taxon>
        <taxon>Entelegynae</taxon>
        <taxon>Araneoidea</taxon>
        <taxon>Nephilidae</taxon>
        <taxon>Nephila</taxon>
    </lineage>
</organism>
<keyword evidence="3" id="KW-1185">Reference proteome</keyword>
<accession>A0A8X6N4E9</accession>
<dbReference type="Proteomes" id="UP000887013">
    <property type="component" value="Unassembled WGS sequence"/>
</dbReference>
<protein>
    <submittedName>
        <fullName evidence="2">Uncharacterized protein</fullName>
    </submittedName>
</protein>
<feature type="compositionally biased region" description="Polar residues" evidence="1">
    <location>
        <begin position="87"/>
        <end position="104"/>
    </location>
</feature>
<evidence type="ECO:0000313" key="3">
    <source>
        <dbReference type="Proteomes" id="UP000887013"/>
    </source>
</evidence>